<dbReference type="Proteomes" id="UP000838100">
    <property type="component" value="Unassembled WGS sequence"/>
</dbReference>
<proteinExistence type="predicted"/>
<reference evidence="2" key="1">
    <citation type="submission" date="2021-12" db="EMBL/GenBank/DDBJ databases">
        <authorList>
            <person name="Rodrigo-Torres L."/>
            <person name="Arahal R. D."/>
            <person name="Lucena T."/>
        </authorList>
    </citation>
    <scope>NUCLEOTIDE SEQUENCE</scope>
    <source>
        <strain evidence="2">CECT 8267</strain>
    </source>
</reference>
<comment type="caution">
    <text evidence="2">The sequence shown here is derived from an EMBL/GenBank/DDBJ whole genome shotgun (WGS) entry which is preliminary data.</text>
</comment>
<keyword evidence="1" id="KW-1133">Transmembrane helix</keyword>
<feature type="transmembrane region" description="Helical" evidence="1">
    <location>
        <begin position="7"/>
        <end position="27"/>
    </location>
</feature>
<evidence type="ECO:0000313" key="2">
    <source>
        <dbReference type="EMBL" id="CAH0990043.1"/>
    </source>
</evidence>
<protein>
    <submittedName>
        <fullName evidence="2">Uncharacterized protein</fullName>
    </submittedName>
</protein>
<dbReference type="EMBL" id="CAKLPX010000001">
    <property type="protein sequence ID" value="CAH0990043.1"/>
    <property type="molecule type" value="Genomic_DNA"/>
</dbReference>
<sequence>MERLSDVFRYYGITAWVLFMTMFFSVFTQAKGPDFDNMTQHKLDLSGTVINYELPGRLDKRFPLRGGQTRVNIFDVGRYDGLFYDSLLLERNWTYRGFFWQGSGSYYCMSSLRILLTRLPEPSAEGAILQVVEAAETKAVDDTYRELNLEFAKTFNYQLGFSKEDLNGLPVLVATEIDARTNGKVVKTSYHIPIGDSHYLSFQFDAAMVSDASREKWLGEAKRDMRRIMESVVVSD</sequence>
<keyword evidence="3" id="KW-1185">Reference proteome</keyword>
<dbReference type="RefSeq" id="WP_237442739.1">
    <property type="nucleotide sequence ID" value="NZ_CAKLPX010000001.1"/>
</dbReference>
<accession>A0ABN8ECE1</accession>
<keyword evidence="1" id="KW-0812">Transmembrane</keyword>
<organism evidence="2 3">
    <name type="scientific">Sinobacterium norvegicum</name>
    <dbReference type="NCBI Taxonomy" id="1641715"/>
    <lineage>
        <taxon>Bacteria</taxon>
        <taxon>Pseudomonadati</taxon>
        <taxon>Pseudomonadota</taxon>
        <taxon>Gammaproteobacteria</taxon>
        <taxon>Cellvibrionales</taxon>
        <taxon>Spongiibacteraceae</taxon>
        <taxon>Sinobacterium</taxon>
    </lineage>
</organism>
<name>A0ABN8ECE1_9GAMM</name>
<evidence type="ECO:0000256" key="1">
    <source>
        <dbReference type="SAM" id="Phobius"/>
    </source>
</evidence>
<keyword evidence="1" id="KW-0472">Membrane</keyword>
<evidence type="ECO:0000313" key="3">
    <source>
        <dbReference type="Proteomes" id="UP000838100"/>
    </source>
</evidence>
<gene>
    <name evidence="2" type="ORF">SIN8267_00126</name>
</gene>